<dbReference type="Pfam" id="PF13185">
    <property type="entry name" value="GAF_2"/>
    <property type="match status" value="1"/>
</dbReference>
<dbReference type="InterPro" id="IPR036388">
    <property type="entry name" value="WH-like_DNA-bd_sf"/>
</dbReference>
<dbReference type="InterPro" id="IPR005561">
    <property type="entry name" value="ANTAR"/>
</dbReference>
<dbReference type="SMART" id="SM01012">
    <property type="entry name" value="ANTAR"/>
    <property type="match status" value="1"/>
</dbReference>
<dbReference type="InterPro" id="IPR003018">
    <property type="entry name" value="GAF"/>
</dbReference>
<evidence type="ECO:0000313" key="7">
    <source>
        <dbReference type="Proteomes" id="UP001197247"/>
    </source>
</evidence>
<evidence type="ECO:0000256" key="2">
    <source>
        <dbReference type="ARBA" id="ARBA00022777"/>
    </source>
</evidence>
<dbReference type="SUPFAM" id="SSF52172">
    <property type="entry name" value="CheY-like"/>
    <property type="match status" value="1"/>
</dbReference>
<proteinExistence type="predicted"/>
<comment type="caution">
    <text evidence="6">The sequence shown here is derived from an EMBL/GenBank/DDBJ whole genome shotgun (WGS) entry which is preliminary data.</text>
</comment>
<dbReference type="InterPro" id="IPR012074">
    <property type="entry name" value="GAF_ANTAR"/>
</dbReference>
<keyword evidence="3" id="KW-0805">Transcription regulation</keyword>
<sequence>MSNLPAAVLTQLLGVRLENASLEQLLGRYVAIAQDGLPGMDEVSITLIRNERPFTAAHTGELALAADELQYGYGYGPCLDAGQSGEVLTIPDMTRETRWPEYASKVAAQGVLSAVSVPLPLQTDLIGALNWYGRSTGVPEAELGAGVELASHVAVAVGNAVTYSDSAKFAADMRAAMASRAVIEQAKGVIMAQNRCGPDQAFEILRTASMGRNVKLRDLARQMVLKLHD</sequence>
<accession>A0ABS5TEB1</accession>
<dbReference type="Gene3D" id="1.10.10.10">
    <property type="entry name" value="Winged helix-like DNA-binding domain superfamily/Winged helix DNA-binding domain"/>
    <property type="match status" value="1"/>
</dbReference>
<dbReference type="InterPro" id="IPR029016">
    <property type="entry name" value="GAF-like_dom_sf"/>
</dbReference>
<evidence type="ECO:0000256" key="3">
    <source>
        <dbReference type="ARBA" id="ARBA00023015"/>
    </source>
</evidence>
<keyword evidence="2" id="KW-0418">Kinase</keyword>
<keyword evidence="1" id="KW-0808">Transferase</keyword>
<dbReference type="Pfam" id="PF03861">
    <property type="entry name" value="ANTAR"/>
    <property type="match status" value="1"/>
</dbReference>
<dbReference type="EMBL" id="JAHBAY010000004">
    <property type="protein sequence ID" value="MBT0769430.1"/>
    <property type="molecule type" value="Genomic_DNA"/>
</dbReference>
<dbReference type="PIRSF" id="PIRSF036625">
    <property type="entry name" value="GAF_ANTAR"/>
    <property type="match status" value="1"/>
</dbReference>
<evidence type="ECO:0000256" key="1">
    <source>
        <dbReference type="ARBA" id="ARBA00022679"/>
    </source>
</evidence>
<name>A0ABS5TEB1_9ACTN</name>
<evidence type="ECO:0000313" key="6">
    <source>
        <dbReference type="EMBL" id="MBT0769430.1"/>
    </source>
</evidence>
<reference evidence="6 7" key="1">
    <citation type="submission" date="2021-05" db="EMBL/GenBank/DDBJ databases">
        <title>Kineosporia and Streptomyces sp. nov. two new marine actinobacteria isolated from Coral.</title>
        <authorList>
            <person name="Buangrab K."/>
            <person name="Sutthacheep M."/>
            <person name="Yeemin T."/>
            <person name="Harunari E."/>
            <person name="Igarashi Y."/>
            <person name="Kanchanasin P."/>
            <person name="Tanasupawat S."/>
            <person name="Phongsopitanun W."/>
        </authorList>
    </citation>
    <scope>NUCLEOTIDE SEQUENCE [LARGE SCALE GENOMIC DNA]</scope>
    <source>
        <strain evidence="6 7">J2-2</strain>
    </source>
</reference>
<dbReference type="RefSeq" id="WP_214155732.1">
    <property type="nucleotide sequence ID" value="NZ_JAHBAY010000004.1"/>
</dbReference>
<feature type="domain" description="ANTAR" evidence="5">
    <location>
        <begin position="163"/>
        <end position="224"/>
    </location>
</feature>
<dbReference type="InterPro" id="IPR011006">
    <property type="entry name" value="CheY-like_superfamily"/>
</dbReference>
<gene>
    <name evidence="6" type="ORF">KIH74_10900</name>
</gene>
<evidence type="ECO:0000256" key="4">
    <source>
        <dbReference type="ARBA" id="ARBA00023163"/>
    </source>
</evidence>
<keyword evidence="7" id="KW-1185">Reference proteome</keyword>
<dbReference type="Gene3D" id="3.30.450.40">
    <property type="match status" value="1"/>
</dbReference>
<organism evidence="6 7">
    <name type="scientific">Kineosporia corallincola</name>
    <dbReference type="NCBI Taxonomy" id="2835133"/>
    <lineage>
        <taxon>Bacteria</taxon>
        <taxon>Bacillati</taxon>
        <taxon>Actinomycetota</taxon>
        <taxon>Actinomycetes</taxon>
        <taxon>Kineosporiales</taxon>
        <taxon>Kineosporiaceae</taxon>
        <taxon>Kineosporia</taxon>
    </lineage>
</organism>
<dbReference type="SUPFAM" id="SSF55781">
    <property type="entry name" value="GAF domain-like"/>
    <property type="match status" value="1"/>
</dbReference>
<dbReference type="PROSITE" id="PS50921">
    <property type="entry name" value="ANTAR"/>
    <property type="match status" value="1"/>
</dbReference>
<protein>
    <submittedName>
        <fullName evidence="6">GAF and ANTAR domain-containing protein</fullName>
    </submittedName>
</protein>
<dbReference type="Proteomes" id="UP001197247">
    <property type="component" value="Unassembled WGS sequence"/>
</dbReference>
<keyword evidence="4" id="KW-0804">Transcription</keyword>
<evidence type="ECO:0000259" key="5">
    <source>
        <dbReference type="PROSITE" id="PS50921"/>
    </source>
</evidence>